<feature type="domain" description="DUF4777" evidence="1">
    <location>
        <begin position="12"/>
        <end position="72"/>
    </location>
</feature>
<keyword evidence="3" id="KW-1185">Reference proteome</keyword>
<protein>
    <recommendedName>
        <fullName evidence="1">DUF4777 domain-containing protein</fullName>
    </recommendedName>
</protein>
<gene>
    <name evidence="2" type="ORF">EEDITHA_LOCUS17667</name>
</gene>
<name>A0AAU9UYX5_EUPED</name>
<evidence type="ECO:0000313" key="3">
    <source>
        <dbReference type="Proteomes" id="UP001153954"/>
    </source>
</evidence>
<evidence type="ECO:0000259" key="1">
    <source>
        <dbReference type="Pfam" id="PF16007"/>
    </source>
</evidence>
<organism evidence="2 3">
    <name type="scientific">Euphydryas editha</name>
    <name type="common">Edith's checkerspot</name>
    <dbReference type="NCBI Taxonomy" id="104508"/>
    <lineage>
        <taxon>Eukaryota</taxon>
        <taxon>Metazoa</taxon>
        <taxon>Ecdysozoa</taxon>
        <taxon>Arthropoda</taxon>
        <taxon>Hexapoda</taxon>
        <taxon>Insecta</taxon>
        <taxon>Pterygota</taxon>
        <taxon>Neoptera</taxon>
        <taxon>Endopterygota</taxon>
        <taxon>Lepidoptera</taxon>
        <taxon>Glossata</taxon>
        <taxon>Ditrysia</taxon>
        <taxon>Papilionoidea</taxon>
        <taxon>Nymphalidae</taxon>
        <taxon>Nymphalinae</taxon>
        <taxon>Euphydryas</taxon>
    </lineage>
</organism>
<evidence type="ECO:0000313" key="2">
    <source>
        <dbReference type="EMBL" id="CAH2103116.1"/>
    </source>
</evidence>
<dbReference type="EMBL" id="CAKOGL010000026">
    <property type="protein sequence ID" value="CAH2103116.1"/>
    <property type="molecule type" value="Genomic_DNA"/>
</dbReference>
<reference evidence="2" key="1">
    <citation type="submission" date="2022-03" db="EMBL/GenBank/DDBJ databases">
        <authorList>
            <person name="Tunstrom K."/>
        </authorList>
    </citation>
    <scope>NUCLEOTIDE SEQUENCE</scope>
</reference>
<proteinExistence type="predicted"/>
<dbReference type="InterPro" id="IPR031957">
    <property type="entry name" value="DUF4777"/>
</dbReference>
<dbReference type="AlphaFoldDB" id="A0AAU9UYX5"/>
<dbReference type="Pfam" id="PF16007">
    <property type="entry name" value="DUF4777"/>
    <property type="match status" value="1"/>
</dbReference>
<sequence>MAEAPEPKVQNPGRLIIQYLQENKNGATVSDVMQHLRTEHGKETSDELNKTVQSILESGTALGFLERKGSRFLNWVAREMCGRRRRSRCRRRRRRRIRRKRSCRRRRRRKCRCG</sequence>
<accession>A0AAU9UYX5</accession>
<dbReference type="Proteomes" id="UP001153954">
    <property type="component" value="Unassembled WGS sequence"/>
</dbReference>
<comment type="caution">
    <text evidence="2">The sequence shown here is derived from an EMBL/GenBank/DDBJ whole genome shotgun (WGS) entry which is preliminary data.</text>
</comment>